<evidence type="ECO:0000256" key="1">
    <source>
        <dbReference type="ARBA" id="ARBA00022723"/>
    </source>
</evidence>
<keyword evidence="1" id="KW-0479">Metal-binding</keyword>
<dbReference type="GO" id="GO:0008270">
    <property type="term" value="F:zinc ion binding"/>
    <property type="evidence" value="ECO:0007669"/>
    <property type="project" value="UniProtKB-KW"/>
</dbReference>
<keyword evidence="2 4" id="KW-0863">Zinc-finger</keyword>
<dbReference type="Proteomes" id="UP000835052">
    <property type="component" value="Unassembled WGS sequence"/>
</dbReference>
<keyword evidence="3" id="KW-0862">Zinc</keyword>
<dbReference type="InterPro" id="IPR007853">
    <property type="entry name" value="Znf_DNL-typ"/>
</dbReference>
<dbReference type="GO" id="GO:0006457">
    <property type="term" value="P:protein folding"/>
    <property type="evidence" value="ECO:0007669"/>
    <property type="project" value="TreeGrafter"/>
</dbReference>
<reference evidence="6" key="1">
    <citation type="submission" date="2020-10" db="EMBL/GenBank/DDBJ databases">
        <authorList>
            <person name="Kikuchi T."/>
        </authorList>
    </citation>
    <scope>NUCLEOTIDE SEQUENCE</scope>
    <source>
        <strain evidence="6">NKZ352</strain>
    </source>
</reference>
<evidence type="ECO:0000256" key="2">
    <source>
        <dbReference type="ARBA" id="ARBA00022771"/>
    </source>
</evidence>
<gene>
    <name evidence="6" type="ORF">CAUJ_LOCUS6311</name>
</gene>
<evidence type="ECO:0000259" key="5">
    <source>
        <dbReference type="PROSITE" id="PS51501"/>
    </source>
</evidence>
<protein>
    <recommendedName>
        <fullName evidence="5">DNL-type domain-containing protein</fullName>
    </recommendedName>
</protein>
<dbReference type="GO" id="GO:0050821">
    <property type="term" value="P:protein stabilization"/>
    <property type="evidence" value="ECO:0007669"/>
    <property type="project" value="TreeGrafter"/>
</dbReference>
<evidence type="ECO:0000256" key="3">
    <source>
        <dbReference type="ARBA" id="ARBA00022833"/>
    </source>
</evidence>
<evidence type="ECO:0000313" key="7">
    <source>
        <dbReference type="Proteomes" id="UP000835052"/>
    </source>
</evidence>
<dbReference type="GO" id="GO:0005739">
    <property type="term" value="C:mitochondrion"/>
    <property type="evidence" value="ECO:0007669"/>
    <property type="project" value="TreeGrafter"/>
</dbReference>
<name>A0A8S1H4Y9_9PELO</name>
<comment type="caution">
    <text evidence="6">The sequence shown here is derived from an EMBL/GenBank/DDBJ whole genome shotgun (WGS) entry which is preliminary data.</text>
</comment>
<dbReference type="PANTHER" id="PTHR20922">
    <property type="entry name" value="DNL-TYPE ZINC FINGER PROTEIN"/>
    <property type="match status" value="1"/>
</dbReference>
<dbReference type="Pfam" id="PF05180">
    <property type="entry name" value="zf-DNL"/>
    <property type="match status" value="1"/>
</dbReference>
<feature type="domain" description="DNL-type" evidence="5">
    <location>
        <begin position="28"/>
        <end position="117"/>
    </location>
</feature>
<evidence type="ECO:0000313" key="6">
    <source>
        <dbReference type="EMBL" id="CAD6190392.1"/>
    </source>
</evidence>
<dbReference type="EMBL" id="CAJGYM010000015">
    <property type="protein sequence ID" value="CAD6190392.1"/>
    <property type="molecule type" value="Genomic_DNA"/>
</dbReference>
<organism evidence="6 7">
    <name type="scientific">Caenorhabditis auriculariae</name>
    <dbReference type="NCBI Taxonomy" id="2777116"/>
    <lineage>
        <taxon>Eukaryota</taxon>
        <taxon>Metazoa</taxon>
        <taxon>Ecdysozoa</taxon>
        <taxon>Nematoda</taxon>
        <taxon>Chromadorea</taxon>
        <taxon>Rhabditida</taxon>
        <taxon>Rhabditina</taxon>
        <taxon>Rhabditomorpha</taxon>
        <taxon>Rhabditoidea</taxon>
        <taxon>Rhabditidae</taxon>
        <taxon>Peloderinae</taxon>
        <taxon>Caenorhabditis</taxon>
    </lineage>
</organism>
<dbReference type="InterPro" id="IPR024158">
    <property type="entry name" value="Mt_import_TIM15"/>
</dbReference>
<evidence type="ECO:0000256" key="4">
    <source>
        <dbReference type="PROSITE-ProRule" id="PRU00834"/>
    </source>
</evidence>
<dbReference type="PROSITE" id="PS51501">
    <property type="entry name" value="ZF_DNL"/>
    <property type="match status" value="1"/>
</dbReference>
<keyword evidence="7" id="KW-1185">Reference proteome</keyword>
<dbReference type="AlphaFoldDB" id="A0A8S1H4Y9"/>
<dbReference type="GO" id="GO:0051087">
    <property type="term" value="F:protein-folding chaperone binding"/>
    <property type="evidence" value="ECO:0007669"/>
    <property type="project" value="TreeGrafter"/>
</dbReference>
<dbReference type="PANTHER" id="PTHR20922:SF13">
    <property type="entry name" value="DNL-TYPE ZINC FINGER PROTEIN"/>
    <property type="match status" value="1"/>
</dbReference>
<sequence length="117" mass="13150">MNFRVANFYKTSGFKPAYLRHFSTEIGAQTPTLSLSYTCKSCGSREGPKRFSKSSYEKGVVIVTCSGCNNHHIIADNLGWFQDFQGKNIEEILRAKGETVRRGIQVENDSSLTFEKS</sequence>
<dbReference type="OrthoDB" id="512667at2759"/>
<dbReference type="GO" id="GO:0030150">
    <property type="term" value="P:protein import into mitochondrial matrix"/>
    <property type="evidence" value="ECO:0007669"/>
    <property type="project" value="TreeGrafter"/>
</dbReference>
<proteinExistence type="predicted"/>
<accession>A0A8S1H4Y9</accession>